<keyword evidence="2" id="KW-0812">Transmembrane</keyword>
<evidence type="ECO:0000256" key="1">
    <source>
        <dbReference type="SAM" id="MobiDB-lite"/>
    </source>
</evidence>
<feature type="compositionally biased region" description="Low complexity" evidence="1">
    <location>
        <begin position="61"/>
        <end position="72"/>
    </location>
</feature>
<sequence length="290" mass="29889">MALQEGIPADTTLVVFSGFPIPPSAAASSSTSEYPSFEQLPAAASSSTSAYPSFEQLSAAATTTPAQTSSTTDEVEISTKQDYTSRTLSSKPMVSAVNIQLKPTIVTAQAQPTSFTSLSSTQPTSSLLTFTPATTSPTPPFFTDIVPAMPIPSPGLSSSSKIGIGIGASFGALSLALFVFSIYRYLKHKKRSRQMHAANIPAILPSPPGSAVKEAEKRLATGSQQLGPVGCVANSTLQTPMKESTDGLASLHELGGASAPSTPRELSGVSAVEYARDSGVRSAVGRSELA</sequence>
<reference evidence="3" key="1">
    <citation type="submission" date="2023-03" db="EMBL/GenBank/DDBJ databases">
        <title>Complete genome of Cladonia borealis.</title>
        <authorList>
            <person name="Park H."/>
        </authorList>
    </citation>
    <scope>NUCLEOTIDE SEQUENCE</scope>
    <source>
        <strain evidence="3">ANT050790</strain>
    </source>
</reference>
<keyword evidence="4" id="KW-1185">Reference proteome</keyword>
<name>A0AA39R3W8_9LECA</name>
<gene>
    <name evidence="3" type="ORF">JMJ35_004336</name>
</gene>
<proteinExistence type="predicted"/>
<comment type="caution">
    <text evidence="3">The sequence shown here is derived from an EMBL/GenBank/DDBJ whole genome shotgun (WGS) entry which is preliminary data.</text>
</comment>
<feature type="transmembrane region" description="Helical" evidence="2">
    <location>
        <begin position="162"/>
        <end position="186"/>
    </location>
</feature>
<dbReference type="EMBL" id="JAFEKC020000008">
    <property type="protein sequence ID" value="KAK0513350.1"/>
    <property type="molecule type" value="Genomic_DNA"/>
</dbReference>
<protein>
    <submittedName>
        <fullName evidence="3">Uncharacterized protein</fullName>
    </submittedName>
</protein>
<keyword evidence="2" id="KW-0472">Membrane</keyword>
<feature type="region of interest" description="Disordered" evidence="1">
    <location>
        <begin position="61"/>
        <end position="84"/>
    </location>
</feature>
<evidence type="ECO:0000313" key="4">
    <source>
        <dbReference type="Proteomes" id="UP001166286"/>
    </source>
</evidence>
<dbReference type="Proteomes" id="UP001166286">
    <property type="component" value="Unassembled WGS sequence"/>
</dbReference>
<dbReference type="AlphaFoldDB" id="A0AA39R3W8"/>
<keyword evidence="2" id="KW-1133">Transmembrane helix</keyword>
<evidence type="ECO:0000313" key="3">
    <source>
        <dbReference type="EMBL" id="KAK0513350.1"/>
    </source>
</evidence>
<organism evidence="3 4">
    <name type="scientific">Cladonia borealis</name>
    <dbReference type="NCBI Taxonomy" id="184061"/>
    <lineage>
        <taxon>Eukaryota</taxon>
        <taxon>Fungi</taxon>
        <taxon>Dikarya</taxon>
        <taxon>Ascomycota</taxon>
        <taxon>Pezizomycotina</taxon>
        <taxon>Lecanoromycetes</taxon>
        <taxon>OSLEUM clade</taxon>
        <taxon>Lecanoromycetidae</taxon>
        <taxon>Lecanorales</taxon>
        <taxon>Lecanorineae</taxon>
        <taxon>Cladoniaceae</taxon>
        <taxon>Cladonia</taxon>
    </lineage>
</organism>
<accession>A0AA39R3W8</accession>
<evidence type="ECO:0000256" key="2">
    <source>
        <dbReference type="SAM" id="Phobius"/>
    </source>
</evidence>